<protein>
    <submittedName>
        <fullName evidence="5">Piso0_001280 protein</fullName>
    </submittedName>
</protein>
<feature type="domain" description="Methyltransferase type 11" evidence="4">
    <location>
        <begin position="46"/>
        <end position="143"/>
    </location>
</feature>
<dbReference type="FunCoup" id="G8YMR1">
    <property type="interactions" value="1185"/>
</dbReference>
<dbReference type="InterPro" id="IPR029063">
    <property type="entry name" value="SAM-dependent_MTases_sf"/>
</dbReference>
<dbReference type="InterPro" id="IPR013216">
    <property type="entry name" value="Methyltransf_11"/>
</dbReference>
<evidence type="ECO:0000259" key="4">
    <source>
        <dbReference type="Pfam" id="PF08241"/>
    </source>
</evidence>
<dbReference type="GO" id="GO:0008757">
    <property type="term" value="F:S-adenosylmethionine-dependent methyltransferase activity"/>
    <property type="evidence" value="ECO:0007669"/>
    <property type="project" value="InterPro"/>
</dbReference>
<keyword evidence="6" id="KW-1185">Reference proteome</keyword>
<dbReference type="PANTHER" id="PTHR44942:SF4">
    <property type="entry name" value="METHYLTRANSFERASE TYPE 11 DOMAIN-CONTAINING PROTEIN"/>
    <property type="match status" value="1"/>
</dbReference>
<dbReference type="EMBL" id="FO082055">
    <property type="protein sequence ID" value="CCE79229.1"/>
    <property type="molecule type" value="Genomic_DNA"/>
</dbReference>
<evidence type="ECO:0000313" key="6">
    <source>
        <dbReference type="Proteomes" id="UP000005222"/>
    </source>
</evidence>
<dbReference type="eggNOG" id="KOG3010">
    <property type="taxonomic scope" value="Eukaryota"/>
</dbReference>
<dbReference type="Pfam" id="PF08241">
    <property type="entry name" value="Methyltransf_11"/>
    <property type="match status" value="1"/>
</dbReference>
<reference evidence="5 6" key="1">
    <citation type="journal article" date="2012" name="G3 (Bethesda)">
        <title>Pichia sorbitophila, an interspecies yeast hybrid reveals early steps of genome resolution following polyploidization.</title>
        <authorList>
            <person name="Leh Louis V."/>
            <person name="Despons L."/>
            <person name="Friedrich A."/>
            <person name="Martin T."/>
            <person name="Durrens P."/>
            <person name="Casaregola S."/>
            <person name="Neuveglise C."/>
            <person name="Fairhead C."/>
            <person name="Marck C."/>
            <person name="Cruz J.A."/>
            <person name="Straub M.L."/>
            <person name="Kugler V."/>
            <person name="Sacerdot C."/>
            <person name="Uzunov Z."/>
            <person name="Thierry A."/>
            <person name="Weiss S."/>
            <person name="Bleykasten C."/>
            <person name="De Montigny J."/>
            <person name="Jacques N."/>
            <person name="Jung P."/>
            <person name="Lemaire M."/>
            <person name="Mallet S."/>
            <person name="Morel G."/>
            <person name="Richard G.F."/>
            <person name="Sarkar A."/>
            <person name="Savel G."/>
            <person name="Schacherer J."/>
            <person name="Seret M.L."/>
            <person name="Talla E."/>
            <person name="Samson G."/>
            <person name="Jubin C."/>
            <person name="Poulain J."/>
            <person name="Vacherie B."/>
            <person name="Barbe V."/>
            <person name="Pelletier E."/>
            <person name="Sherman D.J."/>
            <person name="Westhof E."/>
            <person name="Weissenbach J."/>
            <person name="Baret P.V."/>
            <person name="Wincker P."/>
            <person name="Gaillardin C."/>
            <person name="Dujon B."/>
            <person name="Souciet J.L."/>
        </authorList>
    </citation>
    <scope>NUCLEOTIDE SEQUENCE [LARGE SCALE GENOMIC DNA]</scope>
    <source>
        <strain evidence="6">ATCC MYA-4447 / BCRC 22081 / CBS 7064 / NBRC 10061 / NRRL Y-12695</strain>
    </source>
</reference>
<dbReference type="Gene3D" id="3.40.50.150">
    <property type="entry name" value="Vaccinia Virus protein VP39"/>
    <property type="match status" value="1"/>
</dbReference>
<sequence length="298" mass="34947">MATYSATDFDTSHYDIARPSYPESFYKFLIEYHDKSKNEYKRELALDIGCGSGFVTFKLLEYFDKVIGTDISNTMVNQCESDERAKKYKERIQFFTAKAEQAPPSILPSSIDLLTGAECCHWVNHDEFFRESFRILKPGGTLAYWFYGDPIFVGYPEANEIYNKYTFGSSLRDGDSNGFERYVGPYYEQPGRQYLRELLSNVHPPEDLFEDIVRREYHPETSKSKTPLYISKRASLRHFMAYVKSWSAYHAWMKENGDKYDVAEAFVEELSRRMGWDLDFELELTWTTVYTVARKRSN</sequence>
<dbReference type="PANTHER" id="PTHR44942">
    <property type="entry name" value="METHYLTRANSF_11 DOMAIN-CONTAINING PROTEIN"/>
    <property type="match status" value="1"/>
</dbReference>
<dbReference type="STRING" id="559304.G8YMR1"/>
<dbReference type="InParanoid" id="G8YMR1"/>
<dbReference type="InterPro" id="IPR051052">
    <property type="entry name" value="Diverse_substrate_MTase"/>
</dbReference>
<evidence type="ECO:0000256" key="3">
    <source>
        <dbReference type="ARBA" id="ARBA00022679"/>
    </source>
</evidence>
<evidence type="ECO:0000256" key="2">
    <source>
        <dbReference type="ARBA" id="ARBA00022603"/>
    </source>
</evidence>
<dbReference type="OMA" id="QCESDER"/>
<dbReference type="AlphaFoldDB" id="G8YMR1"/>
<dbReference type="CDD" id="cd02440">
    <property type="entry name" value="AdoMet_MTases"/>
    <property type="match status" value="1"/>
</dbReference>
<evidence type="ECO:0000256" key="1">
    <source>
        <dbReference type="ARBA" id="ARBA00008361"/>
    </source>
</evidence>
<proteinExistence type="inferred from homology"/>
<dbReference type="SUPFAM" id="SSF53335">
    <property type="entry name" value="S-adenosyl-L-methionine-dependent methyltransferases"/>
    <property type="match status" value="1"/>
</dbReference>
<gene>
    <name evidence="5" type="primary">Piso0_001280</name>
    <name evidence="5" type="ORF">GNLVRS01_PISO0E01632g</name>
</gene>
<keyword evidence="3" id="KW-0808">Transferase</keyword>
<dbReference type="HOGENOM" id="CLU_049344_1_2_1"/>
<comment type="similarity">
    <text evidence="1">Belongs to the methyltransferase superfamily.</text>
</comment>
<evidence type="ECO:0000313" key="5">
    <source>
        <dbReference type="EMBL" id="CCE79229.1"/>
    </source>
</evidence>
<accession>G8YMR1</accession>
<keyword evidence="2" id="KW-0489">Methyltransferase</keyword>
<organism evidence="5 6">
    <name type="scientific">Pichia sorbitophila (strain ATCC MYA-4447 / BCRC 22081 / CBS 7064 / NBRC 10061 / NRRL Y-12695)</name>
    <name type="common">Hybrid yeast</name>
    <dbReference type="NCBI Taxonomy" id="559304"/>
    <lineage>
        <taxon>Eukaryota</taxon>
        <taxon>Fungi</taxon>
        <taxon>Dikarya</taxon>
        <taxon>Ascomycota</taxon>
        <taxon>Saccharomycotina</taxon>
        <taxon>Pichiomycetes</taxon>
        <taxon>Debaryomycetaceae</taxon>
        <taxon>Millerozyma</taxon>
    </lineage>
</organism>
<dbReference type="OrthoDB" id="10027013at2759"/>
<dbReference type="GO" id="GO:0032259">
    <property type="term" value="P:methylation"/>
    <property type="evidence" value="ECO:0007669"/>
    <property type="project" value="UniProtKB-KW"/>
</dbReference>
<dbReference type="Proteomes" id="UP000005222">
    <property type="component" value="Chromosome E"/>
</dbReference>
<name>G8YMR1_PICSO</name>